<dbReference type="KEGG" id="sfm:108940542"/>
<evidence type="ECO:0000259" key="10">
    <source>
        <dbReference type="PROSITE" id="PS50888"/>
    </source>
</evidence>
<evidence type="ECO:0000313" key="12">
    <source>
        <dbReference type="Proteomes" id="UP000694397"/>
    </source>
</evidence>
<dbReference type="SUPFAM" id="SSF47459">
    <property type="entry name" value="HLH, helix-loop-helix DNA-binding domain"/>
    <property type="match status" value="1"/>
</dbReference>
<dbReference type="GO" id="GO:0030111">
    <property type="term" value="P:regulation of Wnt signaling pathway"/>
    <property type="evidence" value="ECO:0007669"/>
    <property type="project" value="Ensembl"/>
</dbReference>
<keyword evidence="2" id="KW-0678">Repressor</keyword>
<dbReference type="GO" id="GO:0046983">
    <property type="term" value="F:protein dimerization activity"/>
    <property type="evidence" value="ECO:0007669"/>
    <property type="project" value="InterPro"/>
</dbReference>
<dbReference type="Gene3D" id="4.10.280.10">
    <property type="entry name" value="Helix-loop-helix DNA-binding domain"/>
    <property type="match status" value="1"/>
</dbReference>
<keyword evidence="4" id="KW-0804">Transcription</keyword>
<dbReference type="GO" id="GO:0005634">
    <property type="term" value="C:nucleus"/>
    <property type="evidence" value="ECO:0007669"/>
    <property type="project" value="UniProtKB-SubCell"/>
</dbReference>
<dbReference type="InterPro" id="IPR036638">
    <property type="entry name" value="HLH_DNA-bd_sf"/>
</dbReference>
<evidence type="ECO:0000256" key="1">
    <source>
        <dbReference type="ARBA" id="ARBA00004123"/>
    </source>
</evidence>
<dbReference type="FunFam" id="4.10.280.10:FF:000048">
    <property type="entry name" value="DNA-binding protein inhibitor ID-4"/>
    <property type="match status" value="1"/>
</dbReference>
<dbReference type="GeneTree" id="ENSGT00940000162435"/>
<dbReference type="GeneID" id="108940542"/>
<dbReference type="GO" id="GO:0003171">
    <property type="term" value="P:atrioventricular valve development"/>
    <property type="evidence" value="ECO:0007669"/>
    <property type="project" value="Ensembl"/>
</dbReference>
<proteinExistence type="predicted"/>
<dbReference type="GO" id="GO:0030154">
    <property type="term" value="P:cell differentiation"/>
    <property type="evidence" value="ECO:0007669"/>
    <property type="project" value="TreeGrafter"/>
</dbReference>
<organism evidence="11 12">
    <name type="scientific">Scleropages formosus</name>
    <name type="common">Asian bonytongue</name>
    <name type="synonym">Osteoglossum formosum</name>
    <dbReference type="NCBI Taxonomy" id="113540"/>
    <lineage>
        <taxon>Eukaryota</taxon>
        <taxon>Metazoa</taxon>
        <taxon>Chordata</taxon>
        <taxon>Craniata</taxon>
        <taxon>Vertebrata</taxon>
        <taxon>Euteleostomi</taxon>
        <taxon>Actinopterygii</taxon>
        <taxon>Neopterygii</taxon>
        <taxon>Teleostei</taxon>
        <taxon>Osteoglossocephala</taxon>
        <taxon>Osteoglossomorpha</taxon>
        <taxon>Osteoglossiformes</taxon>
        <taxon>Osteoglossidae</taxon>
        <taxon>Scleropages</taxon>
    </lineage>
</organism>
<accession>A0A8C9TRG8</accession>
<comment type="subcellular location">
    <subcellularLocation>
        <location evidence="1">Nucleus</location>
    </subcellularLocation>
</comment>
<evidence type="ECO:0000256" key="2">
    <source>
        <dbReference type="ARBA" id="ARBA00022491"/>
    </source>
</evidence>
<dbReference type="Pfam" id="PF00010">
    <property type="entry name" value="HLH"/>
    <property type="match status" value="1"/>
</dbReference>
<evidence type="ECO:0000256" key="7">
    <source>
        <dbReference type="ARBA" id="ARBA00040558"/>
    </source>
</evidence>
<evidence type="ECO:0000256" key="3">
    <source>
        <dbReference type="ARBA" id="ARBA00023015"/>
    </source>
</evidence>
<dbReference type="InterPro" id="IPR026052">
    <property type="entry name" value="DNA-bd_prot-inh"/>
</dbReference>
<reference evidence="11 12" key="1">
    <citation type="submission" date="2019-04" db="EMBL/GenBank/DDBJ databases">
        <authorList>
            <consortium name="Wellcome Sanger Institute Data Sharing"/>
        </authorList>
    </citation>
    <scope>NUCLEOTIDE SEQUENCE [LARGE SCALE GENOMIC DNA]</scope>
</reference>
<dbReference type="GO" id="GO:0036302">
    <property type="term" value="P:atrioventricular canal development"/>
    <property type="evidence" value="ECO:0007669"/>
    <property type="project" value="Ensembl"/>
</dbReference>
<evidence type="ECO:0000256" key="6">
    <source>
        <dbReference type="ARBA" id="ARBA00038627"/>
    </source>
</evidence>
<dbReference type="PROSITE" id="PS50888">
    <property type="entry name" value="BHLH"/>
    <property type="match status" value="1"/>
</dbReference>
<protein>
    <recommendedName>
        <fullName evidence="7">DNA-binding protein inhibitor ID-4</fullName>
    </recommendedName>
    <alternativeName>
        <fullName evidence="9">Inhibitor of DNA binding 4</fullName>
    </alternativeName>
    <alternativeName>
        <fullName evidence="8">Inhibitor of differentiation 4</fullName>
    </alternativeName>
</protein>
<dbReference type="PANTHER" id="PTHR11723">
    <property type="entry name" value="DNA-BINDING PROTEIN INHIBITOR"/>
    <property type="match status" value="1"/>
</dbReference>
<dbReference type="GO" id="GO:0032922">
    <property type="term" value="P:circadian regulation of gene expression"/>
    <property type="evidence" value="ECO:0007669"/>
    <property type="project" value="TreeGrafter"/>
</dbReference>
<dbReference type="OrthoDB" id="10047910at2759"/>
<dbReference type="CTD" id="3400"/>
<dbReference type="PANTHER" id="PTHR11723:SF6">
    <property type="entry name" value="DNA-BINDING PROTEIN INHIBITOR ID-4"/>
    <property type="match status" value="1"/>
</dbReference>
<name>A0A8C9TRG8_SCLFO</name>
<gene>
    <name evidence="11" type="primary">ID4</name>
    <name evidence="11" type="synonym">id4</name>
</gene>
<dbReference type="AlphaFoldDB" id="A0A8C9TRG8"/>
<dbReference type="GO" id="GO:0000122">
    <property type="term" value="P:negative regulation of transcription by RNA polymerase II"/>
    <property type="evidence" value="ECO:0007669"/>
    <property type="project" value="InterPro"/>
</dbReference>
<evidence type="ECO:0000256" key="9">
    <source>
        <dbReference type="ARBA" id="ARBA00043118"/>
    </source>
</evidence>
<evidence type="ECO:0000256" key="4">
    <source>
        <dbReference type="ARBA" id="ARBA00023163"/>
    </source>
</evidence>
<keyword evidence="12" id="KW-1185">Reference proteome</keyword>
<dbReference type="Proteomes" id="UP000694397">
    <property type="component" value="Chromosome 18"/>
</dbReference>
<evidence type="ECO:0000256" key="8">
    <source>
        <dbReference type="ARBA" id="ARBA00042952"/>
    </source>
</evidence>
<comment type="subunit">
    <text evidence="6">Heterodimer with other HLH proteins.</text>
</comment>
<reference evidence="11" key="2">
    <citation type="submission" date="2025-08" db="UniProtKB">
        <authorList>
            <consortium name="Ensembl"/>
        </authorList>
    </citation>
    <scope>IDENTIFICATION</scope>
</reference>
<sequence>MKAVSPVLPPRDSRGCGAFALRCPSERSLPPGARRRTDEEELLCLRYTMNDCYSRLKRLVPTIPQDKKVSKVEILQHVIDYILDLQLALETHPVLLKQNQNHHQSHQGIVCPSSAIRTPLTVLNAEQVSAIMKKQEDTILCR</sequence>
<dbReference type="InterPro" id="IPR011598">
    <property type="entry name" value="bHLH_dom"/>
</dbReference>
<reference evidence="11" key="3">
    <citation type="submission" date="2025-09" db="UniProtKB">
        <authorList>
            <consortium name="Ensembl"/>
        </authorList>
    </citation>
    <scope>IDENTIFICATION</scope>
</reference>
<evidence type="ECO:0000256" key="5">
    <source>
        <dbReference type="ARBA" id="ARBA00023242"/>
    </source>
</evidence>
<feature type="domain" description="BHLH" evidence="10">
    <location>
        <begin position="33"/>
        <end position="85"/>
    </location>
</feature>
<dbReference type="Ensembl" id="ENSSFOT00015059578.1">
    <property type="protein sequence ID" value="ENSSFOP00015051467.1"/>
    <property type="gene ID" value="ENSSFOG00015029880.1"/>
</dbReference>
<dbReference type="GO" id="GO:0005737">
    <property type="term" value="C:cytoplasm"/>
    <property type="evidence" value="ECO:0007669"/>
    <property type="project" value="InterPro"/>
</dbReference>
<dbReference type="SMART" id="SM00353">
    <property type="entry name" value="HLH"/>
    <property type="match status" value="1"/>
</dbReference>
<keyword evidence="3" id="KW-0805">Transcription regulation</keyword>
<keyword evidence="5" id="KW-0539">Nucleus</keyword>
<dbReference type="RefSeq" id="XP_018618301.2">
    <property type="nucleotide sequence ID" value="XM_018762785.2"/>
</dbReference>
<evidence type="ECO:0000313" key="11">
    <source>
        <dbReference type="Ensembl" id="ENSSFOP00015051467.1"/>
    </source>
</evidence>